<evidence type="ECO:0008006" key="5">
    <source>
        <dbReference type="Google" id="ProtNLM"/>
    </source>
</evidence>
<accession>M3B7D5</accession>
<feature type="region of interest" description="Disordered" evidence="1">
    <location>
        <begin position="49"/>
        <end position="115"/>
    </location>
</feature>
<dbReference type="EMBL" id="KB446557">
    <property type="protein sequence ID" value="EME85233.1"/>
    <property type="molecule type" value="Genomic_DNA"/>
</dbReference>
<dbReference type="KEGG" id="pfj:MYCFIDRAFT_174063"/>
<reference evidence="3 4" key="1">
    <citation type="journal article" date="2012" name="PLoS Pathog.">
        <title>Diverse lifestyles and strategies of plant pathogenesis encoded in the genomes of eighteen Dothideomycetes fungi.</title>
        <authorList>
            <person name="Ohm R.A."/>
            <person name="Feau N."/>
            <person name="Henrissat B."/>
            <person name="Schoch C.L."/>
            <person name="Horwitz B.A."/>
            <person name="Barry K.W."/>
            <person name="Condon B.J."/>
            <person name="Copeland A.C."/>
            <person name="Dhillon B."/>
            <person name="Glaser F."/>
            <person name="Hesse C.N."/>
            <person name="Kosti I."/>
            <person name="LaButti K."/>
            <person name="Lindquist E.A."/>
            <person name="Lucas S."/>
            <person name="Salamov A.A."/>
            <person name="Bradshaw R.E."/>
            <person name="Ciuffetti L."/>
            <person name="Hamelin R.C."/>
            <person name="Kema G.H.J."/>
            <person name="Lawrence C."/>
            <person name="Scott J.A."/>
            <person name="Spatafora J.W."/>
            <person name="Turgeon B.G."/>
            <person name="de Wit P.J.G.M."/>
            <person name="Zhong S."/>
            <person name="Goodwin S.B."/>
            <person name="Grigoriev I.V."/>
        </authorList>
    </citation>
    <scope>NUCLEOTIDE SEQUENCE [LARGE SCALE GENOMIC DNA]</scope>
    <source>
        <strain evidence="3 4">CIRAD86</strain>
    </source>
</reference>
<dbReference type="RefSeq" id="XP_007925675.1">
    <property type="nucleotide sequence ID" value="XM_007927484.1"/>
</dbReference>
<evidence type="ECO:0000313" key="3">
    <source>
        <dbReference type="EMBL" id="EME85233.1"/>
    </source>
</evidence>
<proteinExistence type="predicted"/>
<evidence type="ECO:0000256" key="2">
    <source>
        <dbReference type="SAM" id="SignalP"/>
    </source>
</evidence>
<feature type="compositionally biased region" description="Polar residues" evidence="1">
    <location>
        <begin position="74"/>
        <end position="85"/>
    </location>
</feature>
<dbReference type="AlphaFoldDB" id="M3B7D5"/>
<dbReference type="GeneID" id="19333120"/>
<feature type="signal peptide" evidence="2">
    <location>
        <begin position="1"/>
        <end position="17"/>
    </location>
</feature>
<protein>
    <recommendedName>
        <fullName evidence="5">Secreted protein</fullName>
    </recommendedName>
</protein>
<evidence type="ECO:0000256" key="1">
    <source>
        <dbReference type="SAM" id="MobiDB-lite"/>
    </source>
</evidence>
<dbReference type="VEuPathDB" id="FungiDB:MYCFIDRAFT_174063"/>
<organism evidence="3 4">
    <name type="scientific">Pseudocercospora fijiensis (strain CIRAD86)</name>
    <name type="common">Black leaf streak disease fungus</name>
    <name type="synonym">Mycosphaerella fijiensis</name>
    <dbReference type="NCBI Taxonomy" id="383855"/>
    <lineage>
        <taxon>Eukaryota</taxon>
        <taxon>Fungi</taxon>
        <taxon>Dikarya</taxon>
        <taxon>Ascomycota</taxon>
        <taxon>Pezizomycotina</taxon>
        <taxon>Dothideomycetes</taxon>
        <taxon>Dothideomycetidae</taxon>
        <taxon>Mycosphaerellales</taxon>
        <taxon>Mycosphaerellaceae</taxon>
        <taxon>Pseudocercospora</taxon>
    </lineage>
</organism>
<keyword evidence="4" id="KW-1185">Reference proteome</keyword>
<feature type="chain" id="PRO_5004031235" description="Secreted protein" evidence="2">
    <location>
        <begin position="18"/>
        <end position="115"/>
    </location>
</feature>
<name>M3B7D5_PSEFD</name>
<sequence>MWPVAVHLPILLLMISADRSTRMLGDNFKRHVLRAARLFEQLEEVRRRGGLQIGPNDHHQTMDSASQHGLRCQHNPNQTSLSAPGTKSLFRNRYSSKRQDRLRPATRLPRCSVRP</sequence>
<dbReference type="HOGENOM" id="CLU_2110046_0_0_1"/>
<gene>
    <name evidence="3" type="ORF">MYCFIDRAFT_174063</name>
</gene>
<dbReference type="Proteomes" id="UP000016932">
    <property type="component" value="Unassembled WGS sequence"/>
</dbReference>
<evidence type="ECO:0000313" key="4">
    <source>
        <dbReference type="Proteomes" id="UP000016932"/>
    </source>
</evidence>
<keyword evidence="2" id="KW-0732">Signal</keyword>